<comment type="caution">
    <text evidence="19">The sequence shown here is derived from an EMBL/GenBank/DDBJ whole genome shotgun (WGS) entry which is preliminary data.</text>
</comment>
<keyword evidence="5" id="KW-0547">Nucleotide-binding</keyword>
<sequence>MDANDLDDVLQGALSRLALLAEVTTAMGSTLDAAEGLRRVCHILVPQLAEWCAVDLFEDPDGEDGHGLSRVAVLHHDPDALPSGVTTGPLSPPSRSADGPAARVLRGAGPLLITDPPRPTDPPSVEPPELLGRVPADSAVVAPLRARRRVLGALTLARTAERERPFDRDHLALVDDLAHRIALAADNARLHREVRYTAEQFQRALLPDLPRVDRLRLEARYAPARAEAAEIGGDWYDCFVLPTGNTALIIGDVTGHDMRAAIAMSQLRNMLRGIACDRQEPPGKILGRLDVAHHTVSRTTATCLYAFLSGPVDGPWELHHSAAGHPPPLLVGPEGDTRYLEGGRGMMLGVASGNVRPSTTDRLPARSTLVLFTDGLVERRGENIDLGLTRLRQHAAALAREPLPVFCDELLAGLLVDHHPDDVALLALRLPAGRDA</sequence>
<keyword evidence="3" id="KW-0808">Transferase</keyword>
<comment type="catalytic activity">
    <reaction evidence="12">
        <text>O-phospho-L-seryl-[protein] + H2O = L-seryl-[protein] + phosphate</text>
        <dbReference type="Rhea" id="RHEA:20629"/>
        <dbReference type="Rhea" id="RHEA-COMP:9863"/>
        <dbReference type="Rhea" id="RHEA-COMP:11604"/>
        <dbReference type="ChEBI" id="CHEBI:15377"/>
        <dbReference type="ChEBI" id="CHEBI:29999"/>
        <dbReference type="ChEBI" id="CHEBI:43474"/>
        <dbReference type="ChEBI" id="CHEBI:83421"/>
        <dbReference type="EC" id="3.1.3.16"/>
    </reaction>
</comment>
<dbReference type="Proteomes" id="UP000530234">
    <property type="component" value="Unassembled WGS sequence"/>
</dbReference>
<dbReference type="InterPro" id="IPR029016">
    <property type="entry name" value="GAF-like_dom_sf"/>
</dbReference>
<comment type="function">
    <text evidence="13">Primarily acts as an independent SigF regulator that is sensitive to the osmosensory signal, mediating the cross talk of PknD with the SigF regulon. Possesses both phosphatase and kinase activities. The kinase domain functions as a classic anti-sigma factor-like kinase to phosphorylate the anti-anti-sigma factor domain at the canonical regulatory site, and the phosphatase domain antagonizes this activity.</text>
</comment>
<dbReference type="EMBL" id="VKHS01000795">
    <property type="protein sequence ID" value="MBB0232186.1"/>
    <property type="molecule type" value="Genomic_DNA"/>
</dbReference>
<dbReference type="GO" id="GO:0046872">
    <property type="term" value="F:metal ion binding"/>
    <property type="evidence" value="ECO:0007669"/>
    <property type="project" value="UniProtKB-KW"/>
</dbReference>
<evidence type="ECO:0000256" key="10">
    <source>
        <dbReference type="ARBA" id="ARBA00022912"/>
    </source>
</evidence>
<dbReference type="Gene3D" id="3.60.40.10">
    <property type="entry name" value="PPM-type phosphatase domain"/>
    <property type="match status" value="1"/>
</dbReference>
<dbReference type="Pfam" id="PF01590">
    <property type="entry name" value="GAF"/>
    <property type="match status" value="1"/>
</dbReference>
<dbReference type="InterPro" id="IPR003018">
    <property type="entry name" value="GAF"/>
</dbReference>
<evidence type="ECO:0000256" key="6">
    <source>
        <dbReference type="ARBA" id="ARBA00022777"/>
    </source>
</evidence>
<evidence type="ECO:0000259" key="18">
    <source>
        <dbReference type="SMART" id="SM00331"/>
    </source>
</evidence>
<keyword evidence="20" id="KW-1185">Reference proteome</keyword>
<evidence type="ECO:0000256" key="2">
    <source>
        <dbReference type="ARBA" id="ARBA00022553"/>
    </source>
</evidence>
<dbReference type="PANTHER" id="PTHR43156:SF2">
    <property type="entry name" value="STAGE II SPORULATION PROTEIN E"/>
    <property type="match status" value="1"/>
</dbReference>
<feature type="domain" description="PPM-type phosphatase" evidence="18">
    <location>
        <begin position="216"/>
        <end position="430"/>
    </location>
</feature>
<keyword evidence="4" id="KW-0479">Metal-binding</keyword>
<keyword evidence="10" id="KW-0904">Protein phosphatase</keyword>
<evidence type="ECO:0000259" key="17">
    <source>
        <dbReference type="SMART" id="SM00065"/>
    </source>
</evidence>
<dbReference type="AlphaFoldDB" id="A0A7W3T7K1"/>
<feature type="region of interest" description="Disordered" evidence="16">
    <location>
        <begin position="81"/>
        <end position="131"/>
    </location>
</feature>
<evidence type="ECO:0000256" key="15">
    <source>
        <dbReference type="ARBA" id="ARBA00081350"/>
    </source>
</evidence>
<dbReference type="GO" id="GO:0005524">
    <property type="term" value="F:ATP binding"/>
    <property type="evidence" value="ECO:0007669"/>
    <property type="project" value="UniProtKB-KW"/>
</dbReference>
<dbReference type="SUPFAM" id="SSF55781">
    <property type="entry name" value="GAF domain-like"/>
    <property type="match status" value="1"/>
</dbReference>
<keyword evidence="8" id="KW-0067">ATP-binding</keyword>
<evidence type="ECO:0000313" key="20">
    <source>
        <dbReference type="Proteomes" id="UP000530234"/>
    </source>
</evidence>
<dbReference type="EC" id="3.1.3.16" evidence="1"/>
<reference evidence="20" key="1">
    <citation type="submission" date="2019-10" db="EMBL/GenBank/DDBJ databases">
        <title>Streptomyces sp. nov., a novel actinobacterium isolated from alkaline environment.</title>
        <authorList>
            <person name="Golinska P."/>
        </authorList>
    </citation>
    <scope>NUCLEOTIDE SEQUENCE [LARGE SCALE GENOMIC DNA]</scope>
    <source>
        <strain evidence="20">DSM 42108</strain>
    </source>
</reference>
<gene>
    <name evidence="19" type="ORF">FOE67_22465</name>
</gene>
<keyword evidence="7" id="KW-0378">Hydrolase</keyword>
<dbReference type="FunFam" id="3.60.40.10:FF:000005">
    <property type="entry name" value="Serine/threonine protein phosphatase"/>
    <property type="match status" value="1"/>
</dbReference>
<dbReference type="SMART" id="SM00065">
    <property type="entry name" value="GAF"/>
    <property type="match status" value="1"/>
</dbReference>
<evidence type="ECO:0000256" key="5">
    <source>
        <dbReference type="ARBA" id="ARBA00022741"/>
    </source>
</evidence>
<dbReference type="Pfam" id="PF07228">
    <property type="entry name" value="SpoIIE"/>
    <property type="match status" value="1"/>
</dbReference>
<dbReference type="RefSeq" id="WP_182666730.1">
    <property type="nucleotide sequence ID" value="NZ_VKHS01000795.1"/>
</dbReference>
<keyword evidence="6" id="KW-0418">Kinase</keyword>
<evidence type="ECO:0000256" key="13">
    <source>
        <dbReference type="ARBA" id="ARBA00056274"/>
    </source>
</evidence>
<evidence type="ECO:0000313" key="19">
    <source>
        <dbReference type="EMBL" id="MBB0232186.1"/>
    </source>
</evidence>
<dbReference type="GO" id="GO:0004722">
    <property type="term" value="F:protein serine/threonine phosphatase activity"/>
    <property type="evidence" value="ECO:0007669"/>
    <property type="project" value="UniProtKB-EC"/>
</dbReference>
<feature type="compositionally biased region" description="Pro residues" evidence="16">
    <location>
        <begin position="116"/>
        <end position="126"/>
    </location>
</feature>
<evidence type="ECO:0000256" key="16">
    <source>
        <dbReference type="SAM" id="MobiDB-lite"/>
    </source>
</evidence>
<evidence type="ECO:0000256" key="7">
    <source>
        <dbReference type="ARBA" id="ARBA00022801"/>
    </source>
</evidence>
<keyword evidence="2" id="KW-0597">Phosphoprotein</keyword>
<evidence type="ECO:0000256" key="1">
    <source>
        <dbReference type="ARBA" id="ARBA00013081"/>
    </source>
</evidence>
<name>A0A7W3T7K1_9ACTN</name>
<feature type="domain" description="GAF" evidence="17">
    <location>
        <begin position="5"/>
        <end position="195"/>
    </location>
</feature>
<evidence type="ECO:0000256" key="3">
    <source>
        <dbReference type="ARBA" id="ARBA00022679"/>
    </source>
</evidence>
<proteinExistence type="predicted"/>
<evidence type="ECO:0000256" key="9">
    <source>
        <dbReference type="ARBA" id="ARBA00022842"/>
    </source>
</evidence>
<accession>A0A7W3T7K1</accession>
<dbReference type="InterPro" id="IPR052016">
    <property type="entry name" value="Bact_Sigma-Reg"/>
</dbReference>
<evidence type="ECO:0000256" key="4">
    <source>
        <dbReference type="ARBA" id="ARBA00022723"/>
    </source>
</evidence>
<evidence type="ECO:0000256" key="11">
    <source>
        <dbReference type="ARBA" id="ARBA00023211"/>
    </source>
</evidence>
<dbReference type="SMART" id="SM00331">
    <property type="entry name" value="PP2C_SIG"/>
    <property type="match status" value="1"/>
</dbReference>
<dbReference type="Gene3D" id="3.30.450.40">
    <property type="match status" value="1"/>
</dbReference>
<evidence type="ECO:0000256" key="12">
    <source>
        <dbReference type="ARBA" id="ARBA00047761"/>
    </source>
</evidence>
<evidence type="ECO:0000256" key="14">
    <source>
        <dbReference type="ARBA" id="ARBA00075117"/>
    </source>
</evidence>
<dbReference type="InterPro" id="IPR036457">
    <property type="entry name" value="PPM-type-like_dom_sf"/>
</dbReference>
<protein>
    <recommendedName>
        <fullName evidence="1">protein-serine/threonine phosphatase</fullName>
        <ecNumber evidence="1">3.1.3.16</ecNumber>
    </recommendedName>
    <alternativeName>
        <fullName evidence="15">Protein-serine/threonine phosphatase</fullName>
    </alternativeName>
    <alternativeName>
        <fullName evidence="14">Serine/threonine-protein kinase</fullName>
    </alternativeName>
</protein>
<dbReference type="GO" id="GO:0016301">
    <property type="term" value="F:kinase activity"/>
    <property type="evidence" value="ECO:0007669"/>
    <property type="project" value="UniProtKB-KW"/>
</dbReference>
<dbReference type="InterPro" id="IPR001932">
    <property type="entry name" value="PPM-type_phosphatase-like_dom"/>
</dbReference>
<dbReference type="PANTHER" id="PTHR43156">
    <property type="entry name" value="STAGE II SPORULATION PROTEIN E-RELATED"/>
    <property type="match status" value="1"/>
</dbReference>
<organism evidence="19 20">
    <name type="scientific">Streptomyces calidiresistens</name>
    <dbReference type="NCBI Taxonomy" id="1485586"/>
    <lineage>
        <taxon>Bacteria</taxon>
        <taxon>Bacillati</taxon>
        <taxon>Actinomycetota</taxon>
        <taxon>Actinomycetes</taxon>
        <taxon>Kitasatosporales</taxon>
        <taxon>Streptomycetaceae</taxon>
        <taxon>Streptomyces</taxon>
    </lineage>
</organism>
<keyword evidence="9" id="KW-0460">Magnesium</keyword>
<keyword evidence="11" id="KW-0464">Manganese</keyword>
<evidence type="ECO:0000256" key="8">
    <source>
        <dbReference type="ARBA" id="ARBA00022840"/>
    </source>
</evidence>